<keyword evidence="4" id="KW-1185">Reference proteome</keyword>
<keyword evidence="3" id="KW-0808">Transferase</keyword>
<dbReference type="InterPro" id="IPR001173">
    <property type="entry name" value="Glyco_trans_2-like"/>
</dbReference>
<gene>
    <name evidence="3" type="ordered locus">HCH_02236</name>
</gene>
<dbReference type="eggNOG" id="COG1216">
    <property type="taxonomic scope" value="Bacteria"/>
</dbReference>
<sequence length="329" mass="36462">MTVTTIIVNYNSGALLDECLKHLEAQTVRSDKIIVVDNASVDGSQDIARAFSNVDVLLLNENLGFAGGNNLALSGVDTEFVALLNPDAFPEPDWLEMLLIAASENPDVGAFGSRQLCSDANLILDGVGDSYHVSGLVWRDRHGAKQQPNDLVTREIFSPCAAAALYRRKALLDIGGFDEDYFCYVEDVDIGFRLRLAGYKSMYVPSAVVYHVGSATTGGQRSDFSVYHGHRNLVWTFIKNMPSYLFWLLLPLHILMNLATVLLFILRGQGRVILRAKWHAIKGAPRAFEKRRDIQSGRVAKVADVWRSLNKRSPSLNKLLPAKLKRSAD</sequence>
<reference evidence="3 4" key="1">
    <citation type="journal article" date="2005" name="Nucleic Acids Res.">
        <title>Genomic blueprint of Hahella chejuensis, a marine microbe producing an algicidal agent.</title>
        <authorList>
            <person name="Jeong H."/>
            <person name="Yim J.H."/>
            <person name="Lee C."/>
            <person name="Choi S.-H."/>
            <person name="Park Y.K."/>
            <person name="Yoon S.H."/>
            <person name="Hur C.-G."/>
            <person name="Kang H.-Y."/>
            <person name="Kim D."/>
            <person name="Lee H.H."/>
            <person name="Park K.H."/>
            <person name="Park S.-H."/>
            <person name="Park H.-S."/>
            <person name="Lee H.K."/>
            <person name="Oh T.K."/>
            <person name="Kim J.F."/>
        </authorList>
    </citation>
    <scope>NUCLEOTIDE SEQUENCE [LARGE SCALE GENOMIC DNA]</scope>
    <source>
        <strain evidence="3 4">KCTC 2396</strain>
    </source>
</reference>
<proteinExistence type="predicted"/>
<feature type="transmembrane region" description="Helical" evidence="1">
    <location>
        <begin position="244"/>
        <end position="266"/>
    </location>
</feature>
<dbReference type="PANTHER" id="PTHR43179">
    <property type="entry name" value="RHAMNOSYLTRANSFERASE WBBL"/>
    <property type="match status" value="1"/>
</dbReference>
<dbReference type="Pfam" id="PF00535">
    <property type="entry name" value="Glycos_transf_2"/>
    <property type="match status" value="1"/>
</dbReference>
<dbReference type="EMBL" id="CP000155">
    <property type="protein sequence ID" value="ABC29062.1"/>
    <property type="molecule type" value="Genomic_DNA"/>
</dbReference>
<dbReference type="Gene3D" id="3.90.550.10">
    <property type="entry name" value="Spore Coat Polysaccharide Biosynthesis Protein SpsA, Chain A"/>
    <property type="match status" value="1"/>
</dbReference>
<name>Q2SJW2_HAHCH</name>
<dbReference type="CAZy" id="GT2">
    <property type="family name" value="Glycosyltransferase Family 2"/>
</dbReference>
<dbReference type="AlphaFoldDB" id="Q2SJW2"/>
<evidence type="ECO:0000256" key="1">
    <source>
        <dbReference type="SAM" id="Phobius"/>
    </source>
</evidence>
<evidence type="ECO:0000313" key="4">
    <source>
        <dbReference type="Proteomes" id="UP000000238"/>
    </source>
</evidence>
<keyword evidence="1" id="KW-0472">Membrane</keyword>
<dbReference type="CDD" id="cd04186">
    <property type="entry name" value="GT_2_like_c"/>
    <property type="match status" value="1"/>
</dbReference>
<dbReference type="GO" id="GO:0016740">
    <property type="term" value="F:transferase activity"/>
    <property type="evidence" value="ECO:0007669"/>
    <property type="project" value="UniProtKB-KW"/>
</dbReference>
<dbReference type="InterPro" id="IPR029044">
    <property type="entry name" value="Nucleotide-diphossugar_trans"/>
</dbReference>
<dbReference type="OrthoDB" id="5291101at2"/>
<evidence type="ECO:0000259" key="2">
    <source>
        <dbReference type="Pfam" id="PF00535"/>
    </source>
</evidence>
<dbReference type="STRING" id="349521.HCH_02236"/>
<dbReference type="RefSeq" id="WP_011396131.1">
    <property type="nucleotide sequence ID" value="NC_007645.1"/>
</dbReference>
<feature type="domain" description="Glycosyltransferase 2-like" evidence="2">
    <location>
        <begin position="5"/>
        <end position="173"/>
    </location>
</feature>
<evidence type="ECO:0000313" key="3">
    <source>
        <dbReference type="EMBL" id="ABC29062.1"/>
    </source>
</evidence>
<dbReference type="KEGG" id="hch:HCH_02236"/>
<protein>
    <submittedName>
        <fullName evidence="3">Predicted glycosyltransferase</fullName>
    </submittedName>
</protein>
<keyword evidence="1" id="KW-0812">Transmembrane</keyword>
<dbReference type="PANTHER" id="PTHR43179:SF11">
    <property type="entry name" value="GLYCOSYL TRANSFERASE"/>
    <property type="match status" value="1"/>
</dbReference>
<keyword evidence="1" id="KW-1133">Transmembrane helix</keyword>
<dbReference type="Proteomes" id="UP000000238">
    <property type="component" value="Chromosome"/>
</dbReference>
<accession>Q2SJW2</accession>
<dbReference type="HOGENOM" id="CLU_023845_4_0_6"/>
<organism evidence="3 4">
    <name type="scientific">Hahella chejuensis (strain KCTC 2396)</name>
    <dbReference type="NCBI Taxonomy" id="349521"/>
    <lineage>
        <taxon>Bacteria</taxon>
        <taxon>Pseudomonadati</taxon>
        <taxon>Pseudomonadota</taxon>
        <taxon>Gammaproteobacteria</taxon>
        <taxon>Oceanospirillales</taxon>
        <taxon>Hahellaceae</taxon>
        <taxon>Hahella</taxon>
    </lineage>
</organism>
<dbReference type="SUPFAM" id="SSF53448">
    <property type="entry name" value="Nucleotide-diphospho-sugar transferases"/>
    <property type="match status" value="1"/>
</dbReference>